<keyword evidence="5" id="KW-1185">Reference proteome</keyword>
<dbReference type="PANTHER" id="PTHR43877:SF2">
    <property type="entry name" value="AMINOALKYLPHOSPHONATE N-ACETYLTRANSFERASE-RELATED"/>
    <property type="match status" value="1"/>
</dbReference>
<reference evidence="4 5" key="1">
    <citation type="submission" date="2024-12" db="EMBL/GenBank/DDBJ databases">
        <authorList>
            <person name="Hu S."/>
        </authorList>
    </citation>
    <scope>NUCLEOTIDE SEQUENCE [LARGE SCALE GENOMIC DNA]</scope>
    <source>
        <strain evidence="4 5">THG-T11</strain>
    </source>
</reference>
<dbReference type="RefSeq" id="WP_138724656.1">
    <property type="nucleotide sequence ID" value="NZ_SSHJ02000009.1"/>
</dbReference>
<proteinExistence type="predicted"/>
<dbReference type="SUPFAM" id="SSF55729">
    <property type="entry name" value="Acyl-CoA N-acyltransferases (Nat)"/>
    <property type="match status" value="1"/>
</dbReference>
<sequence length="148" mass="17656">MNYEIRKAGLKDLEKAAEIFNLYRIFYRQEDNYEKCHAFIKERLLHDQSNIFLALADGQVVGFVQLYKLYHYIKLEKQWLLSDLFVHPNHRGKGLSIQLIDRSKEWCEETGACGLMLETEKTNQIGNALYPRCGFEYDGAHNYHYWWK</sequence>
<dbReference type="PANTHER" id="PTHR43877">
    <property type="entry name" value="AMINOALKYLPHOSPHONATE N-ACETYLTRANSFERASE-RELATED-RELATED"/>
    <property type="match status" value="1"/>
</dbReference>
<evidence type="ECO:0000313" key="4">
    <source>
        <dbReference type="EMBL" id="MFN0257588.1"/>
    </source>
</evidence>
<evidence type="ECO:0000313" key="5">
    <source>
        <dbReference type="Proteomes" id="UP001517247"/>
    </source>
</evidence>
<accession>A0ABW9JCR0</accession>
<keyword evidence="1 4" id="KW-0808">Transferase</keyword>
<dbReference type="InterPro" id="IPR016181">
    <property type="entry name" value="Acyl_CoA_acyltransferase"/>
</dbReference>
<dbReference type="CDD" id="cd04301">
    <property type="entry name" value="NAT_SF"/>
    <property type="match status" value="1"/>
</dbReference>
<gene>
    <name evidence="4" type="ORF">E6A44_018535</name>
</gene>
<name>A0ABW9JCR0_9SPHI</name>
<keyword evidence="2 4" id="KW-0012">Acyltransferase</keyword>
<evidence type="ECO:0000256" key="2">
    <source>
        <dbReference type="ARBA" id="ARBA00023315"/>
    </source>
</evidence>
<feature type="domain" description="N-acetyltransferase" evidence="3">
    <location>
        <begin position="3"/>
        <end position="148"/>
    </location>
</feature>
<dbReference type="InterPro" id="IPR050832">
    <property type="entry name" value="Bact_Acetyltransf"/>
</dbReference>
<organism evidence="4 5">
    <name type="scientific">Pedobacter ureilyticus</name>
    <dbReference type="NCBI Taxonomy" id="1393051"/>
    <lineage>
        <taxon>Bacteria</taxon>
        <taxon>Pseudomonadati</taxon>
        <taxon>Bacteroidota</taxon>
        <taxon>Sphingobacteriia</taxon>
        <taxon>Sphingobacteriales</taxon>
        <taxon>Sphingobacteriaceae</taxon>
        <taxon>Pedobacter</taxon>
    </lineage>
</organism>
<dbReference type="PROSITE" id="PS51186">
    <property type="entry name" value="GNAT"/>
    <property type="match status" value="1"/>
</dbReference>
<dbReference type="Gene3D" id="3.40.630.30">
    <property type="match status" value="1"/>
</dbReference>
<dbReference type="GO" id="GO:0016746">
    <property type="term" value="F:acyltransferase activity"/>
    <property type="evidence" value="ECO:0007669"/>
    <property type="project" value="UniProtKB-KW"/>
</dbReference>
<evidence type="ECO:0000256" key="1">
    <source>
        <dbReference type="ARBA" id="ARBA00022679"/>
    </source>
</evidence>
<dbReference type="Proteomes" id="UP001517247">
    <property type="component" value="Unassembled WGS sequence"/>
</dbReference>
<evidence type="ECO:0000259" key="3">
    <source>
        <dbReference type="PROSITE" id="PS51186"/>
    </source>
</evidence>
<dbReference type="Pfam" id="PF00583">
    <property type="entry name" value="Acetyltransf_1"/>
    <property type="match status" value="1"/>
</dbReference>
<dbReference type="EMBL" id="SSHJ02000009">
    <property type="protein sequence ID" value="MFN0257588.1"/>
    <property type="molecule type" value="Genomic_DNA"/>
</dbReference>
<protein>
    <submittedName>
        <fullName evidence="4">GNAT family N-acetyltransferase</fullName>
        <ecNumber evidence="4">2.3.-.-</ecNumber>
    </submittedName>
</protein>
<dbReference type="EC" id="2.3.-.-" evidence="4"/>
<comment type="caution">
    <text evidence="4">The sequence shown here is derived from an EMBL/GenBank/DDBJ whole genome shotgun (WGS) entry which is preliminary data.</text>
</comment>
<dbReference type="InterPro" id="IPR000182">
    <property type="entry name" value="GNAT_dom"/>
</dbReference>